<keyword evidence="1" id="KW-0472">Membrane</keyword>
<feature type="transmembrane region" description="Helical" evidence="1">
    <location>
        <begin position="108"/>
        <end position="128"/>
    </location>
</feature>
<dbReference type="PANTHER" id="PTHR40465:SF1">
    <property type="entry name" value="DUF6534 DOMAIN-CONTAINING PROTEIN"/>
    <property type="match status" value="1"/>
</dbReference>
<dbReference type="Pfam" id="PF20152">
    <property type="entry name" value="DUF6534"/>
    <property type="match status" value="1"/>
</dbReference>
<feature type="transmembrane region" description="Helical" evidence="1">
    <location>
        <begin position="250"/>
        <end position="270"/>
    </location>
</feature>
<name>A0A8H6W4C0_MYCCL</name>
<feature type="transmembrane region" description="Helical" evidence="1">
    <location>
        <begin position="49"/>
        <end position="71"/>
    </location>
</feature>
<evidence type="ECO:0000259" key="2">
    <source>
        <dbReference type="Pfam" id="PF20152"/>
    </source>
</evidence>
<comment type="caution">
    <text evidence="3">The sequence shown here is derived from an EMBL/GenBank/DDBJ whole genome shotgun (WGS) entry which is preliminary data.</text>
</comment>
<feature type="transmembrane region" description="Helical" evidence="1">
    <location>
        <begin position="220"/>
        <end position="244"/>
    </location>
</feature>
<sequence>MVNPVAPLPETLGAILLGGLLASVFGGAVNLQSLLYYREYKEDPLTIKAMISVIWLLDNIHTAFIWGTLWVKLINNNGQPEKIDHIPWFLPVSLWRRIFPREFTPDAFFMQLTVTITALITVITHCFFAHRIYRLSKRSLLMVVPVLLLTVARLVSACVTTAKMFIYPSFLAFQHHAQGIFTLGLALSATLDVLITGLLVYLFGKNRKGSQAMNNILDRLILYGVEAGSLTCLGTILCMLLWLIQPHNLIFLGVYAIIGKLYANSLLATLNTRKSMRHNRSRTPSNDHKGSRKLDVVYLDRRPAQQPASVEILCQKLSH</sequence>
<dbReference type="OrthoDB" id="3206554at2759"/>
<feature type="domain" description="DUF6534" evidence="2">
    <location>
        <begin position="188"/>
        <end position="275"/>
    </location>
</feature>
<feature type="transmembrane region" description="Helical" evidence="1">
    <location>
        <begin position="12"/>
        <end position="37"/>
    </location>
</feature>
<proteinExistence type="predicted"/>
<organism evidence="3 4">
    <name type="scientific">Mycena chlorophos</name>
    <name type="common">Agaric fungus</name>
    <name type="synonym">Agaricus chlorophos</name>
    <dbReference type="NCBI Taxonomy" id="658473"/>
    <lineage>
        <taxon>Eukaryota</taxon>
        <taxon>Fungi</taxon>
        <taxon>Dikarya</taxon>
        <taxon>Basidiomycota</taxon>
        <taxon>Agaricomycotina</taxon>
        <taxon>Agaricomycetes</taxon>
        <taxon>Agaricomycetidae</taxon>
        <taxon>Agaricales</taxon>
        <taxon>Marasmiineae</taxon>
        <taxon>Mycenaceae</taxon>
        <taxon>Mycena</taxon>
    </lineage>
</organism>
<feature type="transmembrane region" description="Helical" evidence="1">
    <location>
        <begin position="179"/>
        <end position="204"/>
    </location>
</feature>
<keyword evidence="1" id="KW-0812">Transmembrane</keyword>
<keyword evidence="4" id="KW-1185">Reference proteome</keyword>
<evidence type="ECO:0000313" key="3">
    <source>
        <dbReference type="EMBL" id="KAF7302371.1"/>
    </source>
</evidence>
<reference evidence="3" key="1">
    <citation type="submission" date="2020-05" db="EMBL/GenBank/DDBJ databases">
        <title>Mycena genomes resolve the evolution of fungal bioluminescence.</title>
        <authorList>
            <person name="Tsai I.J."/>
        </authorList>
    </citation>
    <scope>NUCLEOTIDE SEQUENCE</scope>
    <source>
        <strain evidence="3">110903Hualien_Pintung</strain>
    </source>
</reference>
<feature type="transmembrane region" description="Helical" evidence="1">
    <location>
        <begin position="140"/>
        <end position="167"/>
    </location>
</feature>
<dbReference type="InterPro" id="IPR045339">
    <property type="entry name" value="DUF6534"/>
</dbReference>
<accession>A0A8H6W4C0</accession>
<protein>
    <recommendedName>
        <fullName evidence="2">DUF6534 domain-containing protein</fullName>
    </recommendedName>
</protein>
<dbReference type="Proteomes" id="UP000613580">
    <property type="component" value="Unassembled WGS sequence"/>
</dbReference>
<gene>
    <name evidence="3" type="ORF">HMN09_00870700</name>
</gene>
<evidence type="ECO:0000256" key="1">
    <source>
        <dbReference type="SAM" id="Phobius"/>
    </source>
</evidence>
<dbReference type="EMBL" id="JACAZE010000012">
    <property type="protein sequence ID" value="KAF7302371.1"/>
    <property type="molecule type" value="Genomic_DNA"/>
</dbReference>
<dbReference type="AlphaFoldDB" id="A0A8H6W4C0"/>
<dbReference type="PANTHER" id="PTHR40465">
    <property type="entry name" value="CHROMOSOME 1, WHOLE GENOME SHOTGUN SEQUENCE"/>
    <property type="match status" value="1"/>
</dbReference>
<evidence type="ECO:0000313" key="4">
    <source>
        <dbReference type="Proteomes" id="UP000613580"/>
    </source>
</evidence>
<keyword evidence="1" id="KW-1133">Transmembrane helix</keyword>